<evidence type="ECO:0000313" key="1">
    <source>
        <dbReference type="EMBL" id="JAD53525.1"/>
    </source>
</evidence>
<proteinExistence type="predicted"/>
<organism evidence="1">
    <name type="scientific">Arundo donax</name>
    <name type="common">Giant reed</name>
    <name type="synonym">Donax arundinaceus</name>
    <dbReference type="NCBI Taxonomy" id="35708"/>
    <lineage>
        <taxon>Eukaryota</taxon>
        <taxon>Viridiplantae</taxon>
        <taxon>Streptophyta</taxon>
        <taxon>Embryophyta</taxon>
        <taxon>Tracheophyta</taxon>
        <taxon>Spermatophyta</taxon>
        <taxon>Magnoliopsida</taxon>
        <taxon>Liliopsida</taxon>
        <taxon>Poales</taxon>
        <taxon>Poaceae</taxon>
        <taxon>PACMAD clade</taxon>
        <taxon>Arundinoideae</taxon>
        <taxon>Arundineae</taxon>
        <taxon>Arundo</taxon>
    </lineage>
</organism>
<dbReference type="EMBL" id="GBRH01244370">
    <property type="protein sequence ID" value="JAD53525.1"/>
    <property type="molecule type" value="Transcribed_RNA"/>
</dbReference>
<accession>A0A0A9AX83</accession>
<sequence>MKTERKISGPTDAVFHIFPIISVLIGNYRKSDENRN</sequence>
<reference evidence="1" key="1">
    <citation type="submission" date="2014-09" db="EMBL/GenBank/DDBJ databases">
        <authorList>
            <person name="Magalhaes I.L.F."/>
            <person name="Oliveira U."/>
            <person name="Santos F.R."/>
            <person name="Vidigal T.H.D.A."/>
            <person name="Brescovit A.D."/>
            <person name="Santos A.J."/>
        </authorList>
    </citation>
    <scope>NUCLEOTIDE SEQUENCE</scope>
    <source>
        <tissue evidence="1">Shoot tissue taken approximately 20 cm above the soil surface</tissue>
    </source>
</reference>
<protein>
    <submittedName>
        <fullName evidence="1">Uncharacterized protein</fullName>
    </submittedName>
</protein>
<reference evidence="1" key="2">
    <citation type="journal article" date="2015" name="Data Brief">
        <title>Shoot transcriptome of the giant reed, Arundo donax.</title>
        <authorList>
            <person name="Barrero R.A."/>
            <person name="Guerrero F.D."/>
            <person name="Moolhuijzen P."/>
            <person name="Goolsby J.A."/>
            <person name="Tidwell J."/>
            <person name="Bellgard S.E."/>
            <person name="Bellgard M.I."/>
        </authorList>
    </citation>
    <scope>NUCLEOTIDE SEQUENCE</scope>
    <source>
        <tissue evidence="1">Shoot tissue taken approximately 20 cm above the soil surface</tissue>
    </source>
</reference>
<name>A0A0A9AX83_ARUDO</name>
<dbReference type="AlphaFoldDB" id="A0A0A9AX83"/>